<evidence type="ECO:0000256" key="1">
    <source>
        <dbReference type="SAM" id="MobiDB-lite"/>
    </source>
</evidence>
<gene>
    <name evidence="2" type="ORF">OIU80_18205</name>
</gene>
<name>A0A9X3HMS9_9FLAO</name>
<dbReference type="AlphaFoldDB" id="A0A9X3HMS9"/>
<dbReference type="Proteomes" id="UP001151133">
    <property type="component" value="Unassembled WGS sequence"/>
</dbReference>
<keyword evidence="3" id="KW-1185">Reference proteome</keyword>
<feature type="compositionally biased region" description="Basic and acidic residues" evidence="1">
    <location>
        <begin position="113"/>
        <end position="125"/>
    </location>
</feature>
<dbReference type="RefSeq" id="WP_264288405.1">
    <property type="nucleotide sequence ID" value="NZ_JAOZEV010000018.1"/>
</dbReference>
<evidence type="ECO:0000313" key="2">
    <source>
        <dbReference type="EMBL" id="MCV9934220.1"/>
    </source>
</evidence>
<dbReference type="EMBL" id="JAOZEV010000018">
    <property type="protein sequence ID" value="MCV9934220.1"/>
    <property type="molecule type" value="Genomic_DNA"/>
</dbReference>
<comment type="caution">
    <text evidence="2">The sequence shown here is derived from an EMBL/GenBank/DDBJ whole genome shotgun (WGS) entry which is preliminary data.</text>
</comment>
<feature type="compositionally biased region" description="Basic and acidic residues" evidence="1">
    <location>
        <begin position="84"/>
        <end position="100"/>
    </location>
</feature>
<sequence>MESKDLGSKKMNNKQEHNEDFSGKDISHKPKTIVTKLEKEEVTDADGNKKVVERARKVDGSSVAISPKKIIELDDSESSSRGVSTEKEAKKTVENIDRNSDITPNRYPNSNPDNRKNRGNNKLDE</sequence>
<evidence type="ECO:0000313" key="3">
    <source>
        <dbReference type="Proteomes" id="UP001151133"/>
    </source>
</evidence>
<feature type="compositionally biased region" description="Polar residues" evidence="1">
    <location>
        <begin position="101"/>
        <end position="112"/>
    </location>
</feature>
<feature type="compositionally biased region" description="Basic and acidic residues" evidence="1">
    <location>
        <begin position="1"/>
        <end position="28"/>
    </location>
</feature>
<reference evidence="2" key="1">
    <citation type="submission" date="2022-10" db="EMBL/GenBank/DDBJ databases">
        <title>Two novel species of Flavobacterium.</title>
        <authorList>
            <person name="Liu Q."/>
            <person name="Xin Y.-H."/>
        </authorList>
    </citation>
    <scope>NUCLEOTIDE SEQUENCE</scope>
    <source>
        <strain evidence="2">LS1R47</strain>
    </source>
</reference>
<feature type="region of interest" description="Disordered" evidence="1">
    <location>
        <begin position="1"/>
        <end position="125"/>
    </location>
</feature>
<feature type="compositionally biased region" description="Basic and acidic residues" evidence="1">
    <location>
        <begin position="36"/>
        <end position="59"/>
    </location>
</feature>
<accession>A0A9X3HMS9</accession>
<organism evidence="2 3">
    <name type="scientific">Flavobacterium frigoritolerans</name>
    <dbReference type="NCBI Taxonomy" id="2987686"/>
    <lineage>
        <taxon>Bacteria</taxon>
        <taxon>Pseudomonadati</taxon>
        <taxon>Bacteroidota</taxon>
        <taxon>Flavobacteriia</taxon>
        <taxon>Flavobacteriales</taxon>
        <taxon>Flavobacteriaceae</taxon>
        <taxon>Flavobacterium</taxon>
    </lineage>
</organism>
<protein>
    <submittedName>
        <fullName evidence="2">Uncharacterized protein</fullName>
    </submittedName>
</protein>
<proteinExistence type="predicted"/>